<keyword evidence="1" id="KW-0175">Coiled coil</keyword>
<evidence type="ECO:0000256" key="2">
    <source>
        <dbReference type="SAM" id="Phobius"/>
    </source>
</evidence>
<sequence>MTLSLEIIIVLLAELPAFGFVLWLSHRMTTHTIPRLAGDFLRGLEQQRDDFKDALKSQREEFHREMERERQIHGDHVERIVLAIRDSNKGA</sequence>
<keyword evidence="2" id="KW-1133">Transmembrane helix</keyword>
<feature type="transmembrane region" description="Helical" evidence="2">
    <location>
        <begin position="6"/>
        <end position="25"/>
    </location>
</feature>
<keyword evidence="2" id="KW-0472">Membrane</keyword>
<evidence type="ECO:0000256" key="1">
    <source>
        <dbReference type="SAM" id="Coils"/>
    </source>
</evidence>
<dbReference type="AlphaFoldDB" id="A0A0F9VBW4"/>
<dbReference type="EMBL" id="LAZR01000391">
    <property type="protein sequence ID" value="KKN71051.1"/>
    <property type="molecule type" value="Genomic_DNA"/>
</dbReference>
<evidence type="ECO:0000313" key="3">
    <source>
        <dbReference type="EMBL" id="KKN71051.1"/>
    </source>
</evidence>
<gene>
    <name evidence="3" type="ORF">LCGC14_0424680</name>
</gene>
<proteinExistence type="predicted"/>
<comment type="caution">
    <text evidence="3">The sequence shown here is derived from an EMBL/GenBank/DDBJ whole genome shotgun (WGS) entry which is preliminary data.</text>
</comment>
<name>A0A0F9VBW4_9ZZZZ</name>
<protein>
    <submittedName>
        <fullName evidence="3">Uncharacterized protein</fullName>
    </submittedName>
</protein>
<keyword evidence="2" id="KW-0812">Transmembrane</keyword>
<feature type="coiled-coil region" evidence="1">
    <location>
        <begin position="41"/>
        <end position="72"/>
    </location>
</feature>
<reference evidence="3" key="1">
    <citation type="journal article" date="2015" name="Nature">
        <title>Complex archaea that bridge the gap between prokaryotes and eukaryotes.</title>
        <authorList>
            <person name="Spang A."/>
            <person name="Saw J.H."/>
            <person name="Jorgensen S.L."/>
            <person name="Zaremba-Niedzwiedzka K."/>
            <person name="Martijn J."/>
            <person name="Lind A.E."/>
            <person name="van Eijk R."/>
            <person name="Schleper C."/>
            <person name="Guy L."/>
            <person name="Ettema T.J."/>
        </authorList>
    </citation>
    <scope>NUCLEOTIDE SEQUENCE</scope>
</reference>
<organism evidence="3">
    <name type="scientific">marine sediment metagenome</name>
    <dbReference type="NCBI Taxonomy" id="412755"/>
    <lineage>
        <taxon>unclassified sequences</taxon>
        <taxon>metagenomes</taxon>
        <taxon>ecological metagenomes</taxon>
    </lineage>
</organism>
<accession>A0A0F9VBW4</accession>